<dbReference type="SMART" id="SM00028">
    <property type="entry name" value="TPR"/>
    <property type="match status" value="6"/>
</dbReference>
<evidence type="ECO:0000256" key="5">
    <source>
        <dbReference type="PROSITE-ProRule" id="PRU00023"/>
    </source>
</evidence>
<dbReference type="GO" id="GO:0031297">
    <property type="term" value="P:replication fork processing"/>
    <property type="evidence" value="ECO:0007669"/>
    <property type="project" value="TreeGrafter"/>
</dbReference>
<accession>A0A6A0GWX5</accession>
<dbReference type="RefSeq" id="XP_018026950.1">
    <property type="nucleotide sequence ID" value="XM_018171461.2"/>
</dbReference>
<reference evidence="7" key="3">
    <citation type="submission" date="2019-06" db="EMBL/GenBank/DDBJ databases">
        <authorList>
            <person name="Poynton C."/>
            <person name="Hasenbein S."/>
            <person name="Benoit J.B."/>
            <person name="Sepulveda M.S."/>
            <person name="Poelchau M.F."/>
            <person name="Murali S.C."/>
            <person name="Chen S."/>
            <person name="Glastad K.M."/>
            <person name="Werren J.H."/>
            <person name="Vineis J.H."/>
            <person name="Bowen J.L."/>
            <person name="Friedrich M."/>
            <person name="Jones J."/>
            <person name="Robertson H.M."/>
            <person name="Feyereisen R."/>
            <person name="Mechler-Hickson A."/>
            <person name="Mathers N."/>
            <person name="Lee C.E."/>
            <person name="Colbourne J.K."/>
            <person name="Biales A."/>
            <person name="Johnston J.S."/>
            <person name="Wellborn G.A."/>
            <person name="Rosendale A.J."/>
            <person name="Cridge A.G."/>
            <person name="Munoz-Torres M.C."/>
            <person name="Bain P.A."/>
            <person name="Manny A.R."/>
            <person name="Major K.M."/>
            <person name="Lambert F.N."/>
            <person name="Vulpe C.D."/>
            <person name="Tuck P."/>
            <person name="Blalock B.J."/>
            <person name="Lin Y.-Y."/>
            <person name="Smith M.E."/>
            <person name="Ochoa-Acuna H."/>
            <person name="Chen M.-J.M."/>
            <person name="Childers C.P."/>
            <person name="Qu J."/>
            <person name="Dugan S."/>
            <person name="Lee S.L."/>
            <person name="Chao H."/>
            <person name="Dinh H."/>
            <person name="Han Y."/>
            <person name="Doddapaneni H."/>
            <person name="Worley K.C."/>
            <person name="Muzny D.M."/>
            <person name="Gibbs R.A."/>
            <person name="Richards S."/>
        </authorList>
    </citation>
    <scope>NUCLEOTIDE SEQUENCE</scope>
    <source>
        <strain evidence="7">HAZT.00-mixed</strain>
        <tissue evidence="7">Whole organism</tissue>
    </source>
</reference>
<sequence length="1367" mass="152353">MGRKKFSKELRLAEQRNDWREIATLCNALGSELQSTGDFSEALNYHRRELHACTKLNDTLGMGVAHRRVGEVLFELGETEAALQHQEQHLVLATEANSVLEQQRAYATIGRTQLDRIERATTSPEKNDAINCAKDNFLKSLEKCKDLMPGEVLPNELALMRCRLYLNLGLVADHKGDTKQASDLIKQAATLARQHSFHEDLYRCHDALCFQYVKQDKIGLALEESKVAVTISVKLEPCKRVEAHRTLGLLYLRLDNIALAKRAFTSAFKIAQADRSDVASLKPLVKTTSELFKLENQEEISDEEQLKILEKRGDLYANLKYPDQAILNYKKLIEKSLTLGKSESEIAPIYYSLAKTYEEDKRYAEAKAYYKKEYDVRLKTDPKEACKTLLCIALLGEQLSESSEQLQIYYNEALALAQRANCGKLQMHVLRTQAALDELQPMVKESLLQKIETVKTVFNLDSDCEFSEDESDKESNESSFELSESESENEASPRARAPNSIIVRNIEKCNYFGETPLHKACINGELAKAKTLVKHGHRINVRDKAGWLPLHEACNHGHLELVKFLLSVGAHINDRGGTDCNGITPLHDAASCGNLDIVKLLLEKGASVVCKNDDGETPLECLLSYKLRAENLTDDQILEIDIVAEELKSMMEKQGCYVNLTTFMSKSSSSSEANHLMRKSPTGNNQFSLSQITDNTEKADELASAIVYSDDDDALPSAQPRRPRPRAGAVARYRNAISELGSAVSRNAADDRPSVIDLPLLDTSCAHKELKAKSGLIEENEFVGENDFIEQDTRTSSKRKRPLSKSYVDFTVSSKARKILREKSPAERLSKDQKSRRRFKQVKLSSMLERFPTVRRNEEDDRSVDSDNGYLSDNLEISDVSSVSRNHTASKAGASSSNFLSFADTVSAGPGTRVACDSSNNAAPIRIRVNVEDKILLVPIADSRRDRTIEWLCSEISSRYYQLAGIKPTLGLQTHDGALLHPSDPITMVLGEEKEELTAIVSAWELPPLHLRYSQDCVLQQVAPCPRIITTLTKAESSSVLELQRVTRCPAQIRLVLRALQRNQSLHSLSLANTNLGDDGFEVLLDILPSIPNLSSLDVHACAISQKSISELIKRLPSFSKCGISVLNLGYNAMFGCSYSEIVGLLSLPKLTSINLQHCLLDIREAEAVQVSDNVRTLMLDGNSFTAPVIKNLLMCVPNLKHLSLRGVRCTTEGSAGIGAALAELLGGGEQCMLETLDLTFANISSYDLEVIRPYFYRCPFLCSVNISHNARLTSECIKSLLNELETNMAVPVSTLLLHGIDEFTEELSLAFARLINVKFRLNKPFQSVSFRVSTHTDIITDAWKLIYGHKSQVRRVGQDSFLDVLI</sequence>
<gene>
    <name evidence="9 10 11 12" type="primary">LOC108682319</name>
    <name evidence="7" type="ORF">HAZT_HAZT011227</name>
</gene>
<dbReference type="InterPro" id="IPR036770">
    <property type="entry name" value="Ankyrin_rpt-contain_sf"/>
</dbReference>
<dbReference type="Gene3D" id="1.25.40.20">
    <property type="entry name" value="Ankyrin repeat-containing domain"/>
    <property type="match status" value="1"/>
</dbReference>
<dbReference type="GO" id="GO:0043596">
    <property type="term" value="C:nuclear replication fork"/>
    <property type="evidence" value="ECO:0007669"/>
    <property type="project" value="TreeGrafter"/>
</dbReference>
<dbReference type="RefSeq" id="XP_018026948.1">
    <property type="nucleotide sequence ID" value="XM_018171459.2"/>
</dbReference>
<reference evidence="7" key="1">
    <citation type="submission" date="2014-08" db="EMBL/GenBank/DDBJ databases">
        <authorList>
            <person name="Murali S."/>
            <person name="Richards S."/>
            <person name="Bandaranaike D."/>
            <person name="Bellair M."/>
            <person name="Blankenburg K."/>
            <person name="Chao H."/>
            <person name="Dinh H."/>
            <person name="Doddapaneni H."/>
            <person name="Dugan-Rocha S."/>
            <person name="Elkadiri S."/>
            <person name="Gnanaolivu R."/>
            <person name="Hughes D."/>
            <person name="Lee S."/>
            <person name="Li M."/>
            <person name="Ming W."/>
            <person name="Munidasa M."/>
            <person name="Muniz J."/>
            <person name="Nguyen L."/>
            <person name="Osuji N."/>
            <person name="Pu L.-L."/>
            <person name="Puazo M."/>
            <person name="Skinner E."/>
            <person name="Qu C."/>
            <person name="Quiroz J."/>
            <person name="Raj R."/>
            <person name="Weissenberger G."/>
            <person name="Xin Y."/>
            <person name="Zou X."/>
            <person name="Han Y."/>
            <person name="Worley K."/>
            <person name="Muzny D."/>
            <person name="Gibbs R."/>
        </authorList>
    </citation>
    <scope>NUCLEOTIDE SEQUENCE</scope>
    <source>
        <strain evidence="7">HAZT.00-mixed</strain>
        <tissue evidence="7">Whole organism</tissue>
    </source>
</reference>
<dbReference type="InterPro" id="IPR019734">
    <property type="entry name" value="TPR_rpt"/>
</dbReference>
<evidence type="ECO:0000313" key="10">
    <source>
        <dbReference type="RefSeq" id="XP_018026949.1"/>
    </source>
</evidence>
<feature type="compositionally biased region" description="Low complexity" evidence="6">
    <location>
        <begin position="715"/>
        <end position="729"/>
    </location>
</feature>
<dbReference type="InterPro" id="IPR002110">
    <property type="entry name" value="Ankyrin_rpt"/>
</dbReference>
<keyword evidence="2" id="KW-0433">Leucine-rich repeat</keyword>
<evidence type="ECO:0000313" key="11">
    <source>
        <dbReference type="RefSeq" id="XP_018026950.1"/>
    </source>
</evidence>
<dbReference type="GO" id="GO:0000724">
    <property type="term" value="P:double-strand break repair via homologous recombination"/>
    <property type="evidence" value="ECO:0007669"/>
    <property type="project" value="TreeGrafter"/>
</dbReference>
<proteinExistence type="predicted"/>
<evidence type="ECO:0000256" key="6">
    <source>
        <dbReference type="SAM" id="MobiDB-lite"/>
    </source>
</evidence>
<dbReference type="KEGG" id="hazt:108682319"/>
<dbReference type="OMA" id="RYLECCD"/>
<name>A0A6A0GWX5_HYAAZ</name>
<keyword evidence="4" id="KW-0539">Nucleus</keyword>
<dbReference type="InterPro" id="IPR011990">
    <property type="entry name" value="TPR-like_helical_dom_sf"/>
</dbReference>
<keyword evidence="5" id="KW-0040">ANK repeat</keyword>
<dbReference type="Gene3D" id="3.80.10.10">
    <property type="entry name" value="Ribonuclease Inhibitor"/>
    <property type="match status" value="1"/>
</dbReference>
<feature type="repeat" description="ANK" evidence="5">
    <location>
        <begin position="512"/>
        <end position="544"/>
    </location>
</feature>
<evidence type="ECO:0000256" key="4">
    <source>
        <dbReference type="ARBA" id="ARBA00023242"/>
    </source>
</evidence>
<keyword evidence="3" id="KW-0677">Repeat</keyword>
<dbReference type="SMART" id="SM00248">
    <property type="entry name" value="ANK"/>
    <property type="match status" value="3"/>
</dbReference>
<dbReference type="SUPFAM" id="SSF52047">
    <property type="entry name" value="RNI-like"/>
    <property type="match status" value="1"/>
</dbReference>
<keyword evidence="8" id="KW-1185">Reference proteome</keyword>
<dbReference type="PROSITE" id="PS50297">
    <property type="entry name" value="ANK_REP_REGION"/>
    <property type="match status" value="3"/>
</dbReference>
<comment type="subcellular location">
    <subcellularLocation>
        <location evidence="1">Nucleus</location>
    </subcellularLocation>
</comment>
<organism evidence="7">
    <name type="scientific">Hyalella azteca</name>
    <name type="common">Amphipod</name>
    <dbReference type="NCBI Taxonomy" id="294128"/>
    <lineage>
        <taxon>Eukaryota</taxon>
        <taxon>Metazoa</taxon>
        <taxon>Ecdysozoa</taxon>
        <taxon>Arthropoda</taxon>
        <taxon>Crustacea</taxon>
        <taxon>Multicrustacea</taxon>
        <taxon>Malacostraca</taxon>
        <taxon>Eumalacostraca</taxon>
        <taxon>Peracarida</taxon>
        <taxon>Amphipoda</taxon>
        <taxon>Senticaudata</taxon>
        <taxon>Talitrida</taxon>
        <taxon>Talitroidea</taxon>
        <taxon>Hyalellidae</taxon>
        <taxon>Hyalella</taxon>
    </lineage>
</organism>
<feature type="repeat" description="ANK" evidence="5">
    <location>
        <begin position="545"/>
        <end position="577"/>
    </location>
</feature>
<dbReference type="Pfam" id="PF12796">
    <property type="entry name" value="Ank_2"/>
    <property type="match status" value="1"/>
</dbReference>
<dbReference type="SUPFAM" id="SSF48403">
    <property type="entry name" value="Ankyrin repeat"/>
    <property type="match status" value="1"/>
</dbReference>
<dbReference type="Gene3D" id="1.25.40.10">
    <property type="entry name" value="Tetratricopeptide repeat domain"/>
    <property type="match status" value="2"/>
</dbReference>
<dbReference type="SUPFAM" id="SSF81901">
    <property type="entry name" value="HCP-like"/>
    <property type="match status" value="1"/>
</dbReference>
<dbReference type="GeneID" id="108682319"/>
<dbReference type="EMBL" id="JQDR03012810">
    <property type="protein sequence ID" value="KAA0190713.1"/>
    <property type="molecule type" value="Genomic_DNA"/>
</dbReference>
<protein>
    <submittedName>
        <fullName evidence="9 10">Tonsoku-like protein</fullName>
    </submittedName>
</protein>
<reference evidence="9 10" key="4">
    <citation type="submission" date="2025-04" db="UniProtKB">
        <authorList>
            <consortium name="RefSeq"/>
        </authorList>
    </citation>
    <scope>IDENTIFICATION</scope>
    <source>
        <tissue evidence="9 10">Whole organism</tissue>
    </source>
</reference>
<evidence type="ECO:0000256" key="3">
    <source>
        <dbReference type="ARBA" id="ARBA00022737"/>
    </source>
</evidence>
<feature type="region of interest" description="Disordered" evidence="6">
    <location>
        <begin position="710"/>
        <end position="729"/>
    </location>
</feature>
<dbReference type="PANTHER" id="PTHR46358">
    <property type="entry name" value="TONSOKU-LIKE PROTEIN"/>
    <property type="match status" value="1"/>
</dbReference>
<dbReference type="RefSeq" id="XP_018026949.1">
    <property type="nucleotide sequence ID" value="XM_018171460.2"/>
</dbReference>
<dbReference type="Proteomes" id="UP000711488">
    <property type="component" value="Unassembled WGS sequence"/>
</dbReference>
<dbReference type="Pfam" id="PF00023">
    <property type="entry name" value="Ank"/>
    <property type="match status" value="1"/>
</dbReference>
<evidence type="ECO:0000256" key="1">
    <source>
        <dbReference type="ARBA" id="ARBA00004123"/>
    </source>
</evidence>
<dbReference type="InterPro" id="IPR032675">
    <property type="entry name" value="LRR_dom_sf"/>
</dbReference>
<dbReference type="OrthoDB" id="273147at2759"/>
<evidence type="ECO:0000313" key="8">
    <source>
        <dbReference type="Proteomes" id="UP000694843"/>
    </source>
</evidence>
<dbReference type="Pfam" id="PF13181">
    <property type="entry name" value="TPR_8"/>
    <property type="match status" value="2"/>
</dbReference>
<evidence type="ECO:0000313" key="9">
    <source>
        <dbReference type="RefSeq" id="XP_018026948.1"/>
    </source>
</evidence>
<reference evidence="7" key="2">
    <citation type="journal article" date="2018" name="Environ. Sci. Technol.">
        <title>The Toxicogenome of Hyalella azteca: A Model for Sediment Ecotoxicology and Evolutionary Toxicology.</title>
        <authorList>
            <person name="Poynton H.C."/>
            <person name="Hasenbein S."/>
            <person name="Benoit J.B."/>
            <person name="Sepulveda M.S."/>
            <person name="Poelchau M.F."/>
            <person name="Hughes D.S.T."/>
            <person name="Murali S.C."/>
            <person name="Chen S."/>
            <person name="Glastad K.M."/>
            <person name="Goodisman M.A.D."/>
            <person name="Werren J.H."/>
            <person name="Vineis J.H."/>
            <person name="Bowen J.L."/>
            <person name="Friedrich M."/>
            <person name="Jones J."/>
            <person name="Robertson H.M."/>
            <person name="Feyereisen R."/>
            <person name="Mechler-Hickson A."/>
            <person name="Mathers N."/>
            <person name="Lee C.E."/>
            <person name="Colbourne J.K."/>
            <person name="Biales A."/>
            <person name="Johnston J.S."/>
            <person name="Wellborn G.A."/>
            <person name="Rosendale A.J."/>
            <person name="Cridge A.G."/>
            <person name="Munoz-Torres M.C."/>
            <person name="Bain P.A."/>
            <person name="Manny A.R."/>
            <person name="Major K.M."/>
            <person name="Lambert F.N."/>
            <person name="Vulpe C.D."/>
            <person name="Tuck P."/>
            <person name="Blalock B.J."/>
            <person name="Lin Y.Y."/>
            <person name="Smith M.E."/>
            <person name="Ochoa-Acuna H."/>
            <person name="Chen M.M."/>
            <person name="Childers C.P."/>
            <person name="Qu J."/>
            <person name="Dugan S."/>
            <person name="Lee S.L."/>
            <person name="Chao H."/>
            <person name="Dinh H."/>
            <person name="Han Y."/>
            <person name="Doddapaneni H."/>
            <person name="Worley K.C."/>
            <person name="Muzny D.M."/>
            <person name="Gibbs R.A."/>
            <person name="Richards S."/>
        </authorList>
    </citation>
    <scope>NUCLEOTIDE SEQUENCE</scope>
    <source>
        <strain evidence="7">HAZT.00-mixed</strain>
        <tissue evidence="7">Whole organism</tissue>
    </source>
</reference>
<dbReference type="PANTHER" id="PTHR46358:SF1">
    <property type="entry name" value="TONSOKU-LIKE PROTEIN"/>
    <property type="match status" value="1"/>
</dbReference>
<evidence type="ECO:0000313" key="12">
    <source>
        <dbReference type="RefSeq" id="XP_047739357.1"/>
    </source>
</evidence>
<evidence type="ECO:0000256" key="2">
    <source>
        <dbReference type="ARBA" id="ARBA00022614"/>
    </source>
</evidence>
<feature type="region of interest" description="Disordered" evidence="6">
    <location>
        <begin position="466"/>
        <end position="496"/>
    </location>
</feature>
<dbReference type="InterPro" id="IPR052311">
    <property type="entry name" value="MMS22L-TONSL_complex_comp"/>
</dbReference>
<dbReference type="RefSeq" id="XP_047739357.1">
    <property type="nucleotide sequence ID" value="XM_047883401.1"/>
</dbReference>
<dbReference type="SUPFAM" id="SSF48452">
    <property type="entry name" value="TPR-like"/>
    <property type="match status" value="1"/>
</dbReference>
<dbReference type="PROSITE" id="PS50088">
    <property type="entry name" value="ANK_REPEAT"/>
    <property type="match status" value="3"/>
</dbReference>
<feature type="repeat" description="ANK" evidence="5">
    <location>
        <begin position="581"/>
        <end position="613"/>
    </location>
</feature>
<dbReference type="Proteomes" id="UP000694843">
    <property type="component" value="Unplaced"/>
</dbReference>
<evidence type="ECO:0000313" key="7">
    <source>
        <dbReference type="EMBL" id="KAA0190713.1"/>
    </source>
</evidence>